<dbReference type="PROSITE" id="PS50198">
    <property type="entry name" value="PPIC_PPIASE_2"/>
    <property type="match status" value="2"/>
</dbReference>
<protein>
    <recommendedName>
        <fullName evidence="7">Chaperone SurA</fullName>
    </recommendedName>
    <alternativeName>
        <fullName evidence="7">Peptidyl-prolyl cis-trans isomerase SurA</fullName>
        <shortName evidence="7">PPIase SurA</shortName>
        <ecNumber evidence="7">5.2.1.8</ecNumber>
    </alternativeName>
    <alternativeName>
        <fullName evidence="7">Rotamase SurA</fullName>
    </alternativeName>
</protein>
<dbReference type="InterPro" id="IPR027304">
    <property type="entry name" value="Trigger_fact/SurA_dom_sf"/>
</dbReference>
<comment type="subcellular location">
    <subcellularLocation>
        <location evidence="7">Periplasm</location>
    </subcellularLocation>
    <text evidence="7">Is capable of associating with the outer membrane.</text>
</comment>
<keyword evidence="10" id="KW-1185">Reference proteome</keyword>
<evidence type="ECO:0000313" key="9">
    <source>
        <dbReference type="EMBL" id="MEX8193020.1"/>
    </source>
</evidence>
<keyword evidence="2 7" id="KW-0677">Repeat</keyword>
<dbReference type="SUPFAM" id="SSF54534">
    <property type="entry name" value="FKBP-like"/>
    <property type="match status" value="2"/>
</dbReference>
<dbReference type="SUPFAM" id="SSF109998">
    <property type="entry name" value="Triger factor/SurA peptide-binding domain-like"/>
    <property type="match status" value="1"/>
</dbReference>
<evidence type="ECO:0000256" key="7">
    <source>
        <dbReference type="HAMAP-Rule" id="MF_01183"/>
    </source>
</evidence>
<organism evidence="9 10">
    <name type="scientific">Comamonas guangdongensis</name>
    <dbReference type="NCBI Taxonomy" id="510515"/>
    <lineage>
        <taxon>Bacteria</taxon>
        <taxon>Pseudomonadati</taxon>
        <taxon>Pseudomonadota</taxon>
        <taxon>Betaproteobacteria</taxon>
        <taxon>Burkholderiales</taxon>
        <taxon>Comamonadaceae</taxon>
        <taxon>Comamonas</taxon>
    </lineage>
</organism>
<feature type="signal peptide" evidence="7">
    <location>
        <begin position="1"/>
        <end position="25"/>
    </location>
</feature>
<evidence type="ECO:0000313" key="10">
    <source>
        <dbReference type="Proteomes" id="UP001561046"/>
    </source>
</evidence>
<dbReference type="PANTHER" id="PTHR47637:SF1">
    <property type="entry name" value="CHAPERONE SURA"/>
    <property type="match status" value="1"/>
</dbReference>
<comment type="domain">
    <text evidence="7">The PPIase activity resides only in the second parvulin domain. The N-terminal region and the C-terminal tail are necessary and sufficient for the chaperone activity of SurA. The PPIase activity is dispensable for SurA to function as a chaperone. The N-terminal region and the C-terminal tail are also required for porin recognition.</text>
</comment>
<evidence type="ECO:0000259" key="8">
    <source>
        <dbReference type="PROSITE" id="PS50198"/>
    </source>
</evidence>
<name>A0ABV3ZUG8_9BURK</name>
<dbReference type="EC" id="5.2.1.8" evidence="7"/>
<keyword evidence="6 7" id="KW-0413">Isomerase</keyword>
<evidence type="ECO:0000256" key="5">
    <source>
        <dbReference type="ARBA" id="ARBA00023186"/>
    </source>
</evidence>
<dbReference type="GO" id="GO:0003755">
    <property type="term" value="F:peptidyl-prolyl cis-trans isomerase activity"/>
    <property type="evidence" value="ECO:0007669"/>
    <property type="project" value="UniProtKB-EC"/>
</dbReference>
<evidence type="ECO:0000256" key="2">
    <source>
        <dbReference type="ARBA" id="ARBA00022737"/>
    </source>
</evidence>
<dbReference type="InterPro" id="IPR046357">
    <property type="entry name" value="PPIase_dom_sf"/>
</dbReference>
<reference evidence="9 10" key="1">
    <citation type="journal article" date="2013" name="Int. J. Syst. Evol. Microbiol.">
        <title>Comamonas guangdongensis sp. nov., isolated from subterranean forest sediment, and emended description of the genus Comamonas.</title>
        <authorList>
            <person name="Zhang J."/>
            <person name="Wang Y."/>
            <person name="Zhou S."/>
            <person name="Wu C."/>
            <person name="He J."/>
            <person name="Li F."/>
        </authorList>
    </citation>
    <scope>NUCLEOTIDE SEQUENCE [LARGE SCALE GENOMIC DNA]</scope>
    <source>
        <strain evidence="9 10">CCTCC AB2011133</strain>
    </source>
</reference>
<dbReference type="Proteomes" id="UP001561046">
    <property type="component" value="Unassembled WGS sequence"/>
</dbReference>
<keyword evidence="3 7" id="KW-0574">Periplasm</keyword>
<dbReference type="InterPro" id="IPR000297">
    <property type="entry name" value="PPIase_PpiC"/>
</dbReference>
<feature type="chain" id="PRO_5044907706" description="Chaperone SurA" evidence="7">
    <location>
        <begin position="26"/>
        <end position="476"/>
    </location>
</feature>
<keyword evidence="4 7" id="KW-0697">Rotamase</keyword>
<comment type="catalytic activity">
    <reaction evidence="7">
        <text>[protein]-peptidylproline (omega=180) = [protein]-peptidylproline (omega=0)</text>
        <dbReference type="Rhea" id="RHEA:16237"/>
        <dbReference type="Rhea" id="RHEA-COMP:10747"/>
        <dbReference type="Rhea" id="RHEA-COMP:10748"/>
        <dbReference type="ChEBI" id="CHEBI:83833"/>
        <dbReference type="ChEBI" id="CHEBI:83834"/>
        <dbReference type="EC" id="5.2.1.8"/>
    </reaction>
</comment>
<evidence type="ECO:0000256" key="6">
    <source>
        <dbReference type="ARBA" id="ARBA00023235"/>
    </source>
</evidence>
<comment type="function">
    <text evidence="7">Chaperone involved in the correct folding and assembly of outer membrane proteins. Recognizes specific patterns of aromatic residues and the orientation of their side chains, which are found more frequently in integral outer membrane proteins. May act in both early periplasmic and late outer membrane-associated steps of protein maturation.</text>
</comment>
<proteinExistence type="inferred from homology"/>
<evidence type="ECO:0000256" key="3">
    <source>
        <dbReference type="ARBA" id="ARBA00022764"/>
    </source>
</evidence>
<feature type="domain" description="PpiC" evidence="8">
    <location>
        <begin position="217"/>
        <end position="318"/>
    </location>
</feature>
<evidence type="ECO:0000256" key="4">
    <source>
        <dbReference type="ARBA" id="ARBA00023110"/>
    </source>
</evidence>
<dbReference type="Gene3D" id="1.10.4030.10">
    <property type="entry name" value="Porin chaperone SurA, peptide-binding domain"/>
    <property type="match status" value="1"/>
</dbReference>
<accession>A0ABV3ZUG8</accession>
<dbReference type="Gene3D" id="3.10.50.40">
    <property type="match status" value="2"/>
</dbReference>
<dbReference type="Pfam" id="PF00639">
    <property type="entry name" value="Rotamase"/>
    <property type="match status" value="2"/>
</dbReference>
<evidence type="ECO:0000256" key="1">
    <source>
        <dbReference type="ARBA" id="ARBA00022729"/>
    </source>
</evidence>
<gene>
    <name evidence="7" type="primary">surA</name>
    <name evidence="9" type="ORF">AB6724_09210</name>
</gene>
<dbReference type="EMBL" id="JBFYGN010000008">
    <property type="protein sequence ID" value="MEX8193020.1"/>
    <property type="molecule type" value="Genomic_DNA"/>
</dbReference>
<keyword evidence="1 7" id="KW-0732">Signal</keyword>
<dbReference type="PANTHER" id="PTHR47637">
    <property type="entry name" value="CHAPERONE SURA"/>
    <property type="match status" value="1"/>
</dbReference>
<dbReference type="RefSeq" id="WP_369338219.1">
    <property type="nucleotide sequence ID" value="NZ_JBFYGN010000008.1"/>
</dbReference>
<dbReference type="Pfam" id="PF09312">
    <property type="entry name" value="SurA_N"/>
    <property type="match status" value="1"/>
</dbReference>
<sequence length="476" mass="51743" precursor="true">MRFFSKTSSACAVAVTLALMAGAQAQGLKTPDKAKGGSTSSISRALDATAQPSGRQPTASAAASGLRSADYIVALVNSEPITNNEVLARLARVTQNVTEQGGQLPPKAELARQVLERLIVEKVQLQEARDSGINVDDLTVNQAMANVARQNNTDKAGLLARLKADGISEDQFRAEIRSQMLMQRVRERDVDGKVKVTEADIDRYLKEQKRPGEAAAGAMANLGHILIIVPENASPAVVAEREAKAKQAAEAARNNADFIAAVRQFSDVPNGRGGGAMGLRPMSEYPELFVKEVGSAATGSIIGPFRSDAGFHVLKVLEKTQAGAAPAYITQNHGRHILLTVGSGVTETEAAKRLQDYKRRIQAGQATFQQLAEEFSKDGSARNGGDLGWSSPGQFVPEFERVLDALQPGEISDPVVSRFGVHLIQLIERRQEKLTPREQRDMVRNIVRERKAEQDYETWLKELRGKAFVEYREPPQ</sequence>
<comment type="caution">
    <text evidence="9">The sequence shown here is derived from an EMBL/GenBank/DDBJ whole genome shotgun (WGS) entry which is preliminary data.</text>
</comment>
<dbReference type="InterPro" id="IPR023034">
    <property type="entry name" value="PPIase_SurA"/>
</dbReference>
<feature type="domain" description="PpiC" evidence="8">
    <location>
        <begin position="329"/>
        <end position="428"/>
    </location>
</feature>
<dbReference type="HAMAP" id="MF_01183">
    <property type="entry name" value="Chaperone_SurA"/>
    <property type="match status" value="1"/>
</dbReference>
<keyword evidence="5 7" id="KW-0143">Chaperone</keyword>
<dbReference type="InterPro" id="IPR050280">
    <property type="entry name" value="OMP_Chaperone_SurA"/>
</dbReference>
<dbReference type="InterPro" id="IPR015391">
    <property type="entry name" value="SurA_N"/>
</dbReference>